<protein>
    <submittedName>
        <fullName evidence="1">Uncharacterized protein</fullName>
    </submittedName>
</protein>
<gene>
    <name evidence="1" type="ORF">KOW79_017655</name>
</gene>
<dbReference type="AlphaFoldDB" id="A0A9D3N9C7"/>
<dbReference type="EMBL" id="JAHKSW010000021">
    <property type="protein sequence ID" value="KAG7319181.1"/>
    <property type="molecule type" value="Genomic_DNA"/>
</dbReference>
<name>A0A9D3N9C7_9TELE</name>
<reference evidence="1 2" key="1">
    <citation type="submission" date="2021-06" db="EMBL/GenBank/DDBJ databases">
        <title>Chromosome-level genome assembly of the red-tail catfish (Hemibagrus wyckioides).</title>
        <authorList>
            <person name="Shao F."/>
        </authorList>
    </citation>
    <scope>NUCLEOTIDE SEQUENCE [LARGE SCALE GENOMIC DNA]</scope>
    <source>
        <strain evidence="1">EC202008001</strain>
        <tissue evidence="1">Blood</tissue>
    </source>
</reference>
<evidence type="ECO:0000313" key="1">
    <source>
        <dbReference type="EMBL" id="KAG7319181.1"/>
    </source>
</evidence>
<organism evidence="1 2">
    <name type="scientific">Hemibagrus wyckioides</name>
    <dbReference type="NCBI Taxonomy" id="337641"/>
    <lineage>
        <taxon>Eukaryota</taxon>
        <taxon>Metazoa</taxon>
        <taxon>Chordata</taxon>
        <taxon>Craniata</taxon>
        <taxon>Vertebrata</taxon>
        <taxon>Euteleostomi</taxon>
        <taxon>Actinopterygii</taxon>
        <taxon>Neopterygii</taxon>
        <taxon>Teleostei</taxon>
        <taxon>Ostariophysi</taxon>
        <taxon>Siluriformes</taxon>
        <taxon>Bagridae</taxon>
        <taxon>Hemibagrus</taxon>
    </lineage>
</organism>
<comment type="caution">
    <text evidence="1">The sequence shown here is derived from an EMBL/GenBank/DDBJ whole genome shotgun (WGS) entry which is preliminary data.</text>
</comment>
<accession>A0A9D3N9C7</accession>
<keyword evidence="2" id="KW-1185">Reference proteome</keyword>
<evidence type="ECO:0000313" key="2">
    <source>
        <dbReference type="Proteomes" id="UP000824219"/>
    </source>
</evidence>
<dbReference type="Proteomes" id="UP000824219">
    <property type="component" value="Linkage Group LG21"/>
</dbReference>
<sequence length="130" mass="14219">MAVLQVRCAVIASEALGDKCSQPACSQARRSADSRGHGQLDFHTSSVKDTHLFPFVTPIPPSPKTDCNLDKQSRSLIGHLSCSSDFLLVRLLKTCALEPRPDALELDKKRAVSRKAACDELSSEKKLFHS</sequence>
<proteinExistence type="predicted"/>